<proteinExistence type="predicted"/>
<dbReference type="STRING" id="1921803.NIES593_20395"/>
<sequence>MNQAEIEAALKAAFLQCEQAFLPLTDRQKEILLKVTVEKLTTQPNIEDNPLDELTLEQRQTLLEFIQDRQQQNQDWKITLLNDWLNNRDSGAVQFIRDEYGFGWLSRVQPIHLAKYKQQLTDETLKVGDRIEVCNALWEWVQPEDSASYEWFPCQVIDISEVSDGDSSYTNCIVRFENGLEFEIQGIDRWNRNNWRFPEP</sequence>
<name>A0A1U7H8T0_9CYAN</name>
<protein>
    <submittedName>
        <fullName evidence="1">Uncharacterized protein</fullName>
    </submittedName>
</protein>
<accession>A0A1U7H8T0</accession>
<dbReference type="AlphaFoldDB" id="A0A1U7H8T0"/>
<dbReference type="RefSeq" id="WP_073601341.1">
    <property type="nucleotide sequence ID" value="NZ_MRCB01000037.1"/>
</dbReference>
<evidence type="ECO:0000313" key="1">
    <source>
        <dbReference type="EMBL" id="OKH19829.1"/>
    </source>
</evidence>
<comment type="caution">
    <text evidence="1">The sequence shown here is derived from an EMBL/GenBank/DDBJ whole genome shotgun (WGS) entry which is preliminary data.</text>
</comment>
<evidence type="ECO:0000313" key="2">
    <source>
        <dbReference type="Proteomes" id="UP000186868"/>
    </source>
</evidence>
<dbReference type="EMBL" id="MRCB01000037">
    <property type="protein sequence ID" value="OKH19829.1"/>
    <property type="molecule type" value="Genomic_DNA"/>
</dbReference>
<dbReference type="Proteomes" id="UP000186868">
    <property type="component" value="Unassembled WGS sequence"/>
</dbReference>
<keyword evidence="2" id="KW-1185">Reference proteome</keyword>
<gene>
    <name evidence="1" type="ORF">NIES593_20395</name>
</gene>
<organism evidence="1 2">
    <name type="scientific">Hydrococcus rivularis NIES-593</name>
    <dbReference type="NCBI Taxonomy" id="1921803"/>
    <lineage>
        <taxon>Bacteria</taxon>
        <taxon>Bacillati</taxon>
        <taxon>Cyanobacteriota</taxon>
        <taxon>Cyanophyceae</taxon>
        <taxon>Pleurocapsales</taxon>
        <taxon>Hydrococcaceae</taxon>
        <taxon>Hydrococcus</taxon>
    </lineage>
</organism>
<dbReference type="OrthoDB" id="456467at2"/>
<reference evidence="1 2" key="1">
    <citation type="submission" date="2016-11" db="EMBL/GenBank/DDBJ databases">
        <title>Draft Genome Sequences of Nine Cyanobacterial Strains from Diverse Habitats.</title>
        <authorList>
            <person name="Zhu T."/>
            <person name="Hou S."/>
            <person name="Lu X."/>
            <person name="Hess W.R."/>
        </authorList>
    </citation>
    <scope>NUCLEOTIDE SEQUENCE [LARGE SCALE GENOMIC DNA]</scope>
    <source>
        <strain evidence="1 2">NIES-593</strain>
    </source>
</reference>